<keyword evidence="6" id="KW-0539">Nucleus</keyword>
<evidence type="ECO:0000256" key="3">
    <source>
        <dbReference type="ARBA" id="ARBA00008191"/>
    </source>
</evidence>
<comment type="caution">
    <text evidence="10">The sequence shown here is derived from an EMBL/GenBank/DDBJ whole genome shotgun (WGS) entry which is preliminary data.</text>
</comment>
<proteinExistence type="inferred from homology"/>
<feature type="region of interest" description="Disordered" evidence="9">
    <location>
        <begin position="1"/>
        <end position="40"/>
    </location>
</feature>
<sequence length="178" mass="20071">MPARQSNPKDKKGGRAKNPPGARTAAGRTRLRSRSTVVNPSWKPVAKHTKNYALNTFDSGIRLLMNKVPEGVYEEVHDALSDARNQVAVSLETLRVPPNKQDYDHLSTTLVNLKQTKAQLSQRYKSLSKALDKQEKELQKMEDEKISLQDFGKLPGKHHPLLLEPLENDLHLNFSTVK</sequence>
<dbReference type="EMBL" id="JBAMIC010004070">
    <property type="protein sequence ID" value="KAK7088114.1"/>
    <property type="molecule type" value="Genomic_DNA"/>
</dbReference>
<name>A0AAN9FX27_9CAEN</name>
<evidence type="ECO:0000256" key="9">
    <source>
        <dbReference type="SAM" id="MobiDB-lite"/>
    </source>
</evidence>
<dbReference type="InterPro" id="IPR025212">
    <property type="entry name" value="CAD_CENP-Q"/>
</dbReference>
<organism evidence="10 11">
    <name type="scientific">Littorina saxatilis</name>
    <dbReference type="NCBI Taxonomy" id="31220"/>
    <lineage>
        <taxon>Eukaryota</taxon>
        <taxon>Metazoa</taxon>
        <taxon>Spiralia</taxon>
        <taxon>Lophotrochozoa</taxon>
        <taxon>Mollusca</taxon>
        <taxon>Gastropoda</taxon>
        <taxon>Caenogastropoda</taxon>
        <taxon>Littorinimorpha</taxon>
        <taxon>Littorinoidea</taxon>
        <taxon>Littorinidae</taxon>
        <taxon>Littorina</taxon>
    </lineage>
</organism>
<feature type="coiled-coil region" evidence="8">
    <location>
        <begin position="103"/>
        <end position="151"/>
    </location>
</feature>
<evidence type="ECO:0000256" key="2">
    <source>
        <dbReference type="ARBA" id="ARBA00004584"/>
    </source>
</evidence>
<keyword evidence="11" id="KW-1185">Reference proteome</keyword>
<evidence type="ECO:0000256" key="6">
    <source>
        <dbReference type="ARBA" id="ARBA00023242"/>
    </source>
</evidence>
<dbReference type="Proteomes" id="UP001374579">
    <property type="component" value="Unassembled WGS sequence"/>
</dbReference>
<evidence type="ECO:0000313" key="11">
    <source>
        <dbReference type="Proteomes" id="UP001374579"/>
    </source>
</evidence>
<keyword evidence="5" id="KW-0158">Chromosome</keyword>
<keyword evidence="8" id="KW-0175">Coiled coil</keyword>
<evidence type="ECO:0000313" key="10">
    <source>
        <dbReference type="EMBL" id="KAK7088114.1"/>
    </source>
</evidence>
<evidence type="ECO:0000256" key="8">
    <source>
        <dbReference type="SAM" id="Coils"/>
    </source>
</evidence>
<evidence type="ECO:0000256" key="4">
    <source>
        <dbReference type="ARBA" id="ARBA00016397"/>
    </source>
</evidence>
<comment type="subcellular location">
    <subcellularLocation>
        <location evidence="2">Chromosome</location>
        <location evidence="2">Centromere</location>
    </subcellularLocation>
    <subcellularLocation>
        <location evidence="1">Nucleus</location>
    </subcellularLocation>
</comment>
<evidence type="ECO:0000256" key="1">
    <source>
        <dbReference type="ARBA" id="ARBA00004123"/>
    </source>
</evidence>
<dbReference type="AlphaFoldDB" id="A0AAN9FX27"/>
<dbReference type="GO" id="GO:0000775">
    <property type="term" value="C:chromosome, centromeric region"/>
    <property type="evidence" value="ECO:0007669"/>
    <property type="project" value="UniProtKB-SubCell"/>
</dbReference>
<accession>A0AAN9FX27</accession>
<evidence type="ECO:0000256" key="5">
    <source>
        <dbReference type="ARBA" id="ARBA00022454"/>
    </source>
</evidence>
<dbReference type="GO" id="GO:0005634">
    <property type="term" value="C:nucleus"/>
    <property type="evidence" value="ECO:0007669"/>
    <property type="project" value="UniProtKB-SubCell"/>
</dbReference>
<keyword evidence="7" id="KW-0137">Centromere</keyword>
<reference evidence="10 11" key="1">
    <citation type="submission" date="2024-02" db="EMBL/GenBank/DDBJ databases">
        <title>Chromosome-scale genome assembly of the rough periwinkle Littorina saxatilis.</title>
        <authorList>
            <person name="De Jode A."/>
            <person name="Faria R."/>
            <person name="Formenti G."/>
            <person name="Sims Y."/>
            <person name="Smith T.P."/>
            <person name="Tracey A."/>
            <person name="Wood J.M.D."/>
            <person name="Zagrodzka Z.B."/>
            <person name="Johannesson K."/>
            <person name="Butlin R.K."/>
            <person name="Leder E.H."/>
        </authorList>
    </citation>
    <scope>NUCLEOTIDE SEQUENCE [LARGE SCALE GENOMIC DNA]</scope>
    <source>
        <strain evidence="10">Snail1</strain>
        <tissue evidence="10">Muscle</tissue>
    </source>
</reference>
<dbReference type="PANTHER" id="PTHR31345">
    <property type="entry name" value="CENTROMERE PROTEIN Q"/>
    <property type="match status" value="1"/>
</dbReference>
<gene>
    <name evidence="10" type="ORF">V1264_022074</name>
</gene>
<comment type="similarity">
    <text evidence="3">Belongs to the CENP-Q/OKP1 family.</text>
</comment>
<protein>
    <recommendedName>
        <fullName evidence="4">Centromere protein Q</fullName>
    </recommendedName>
</protein>
<dbReference type="PANTHER" id="PTHR31345:SF3">
    <property type="entry name" value="CENTROMERE PROTEIN Q"/>
    <property type="match status" value="1"/>
</dbReference>
<evidence type="ECO:0000256" key="7">
    <source>
        <dbReference type="ARBA" id="ARBA00023328"/>
    </source>
</evidence>